<dbReference type="AlphaFoldDB" id="A0A9P0PKW3"/>
<protein>
    <submittedName>
        <fullName evidence="1">Uncharacterized protein</fullName>
    </submittedName>
</protein>
<dbReference type="Proteomes" id="UP001152888">
    <property type="component" value="Unassembled WGS sequence"/>
</dbReference>
<name>A0A9P0PKW3_ACAOB</name>
<evidence type="ECO:0000313" key="1">
    <source>
        <dbReference type="EMBL" id="CAH1988015.1"/>
    </source>
</evidence>
<dbReference type="EMBL" id="CAKOFQ010007035">
    <property type="protein sequence ID" value="CAH1988015.1"/>
    <property type="molecule type" value="Genomic_DNA"/>
</dbReference>
<accession>A0A9P0PKW3</accession>
<reference evidence="1" key="1">
    <citation type="submission" date="2022-03" db="EMBL/GenBank/DDBJ databases">
        <authorList>
            <person name="Sayadi A."/>
        </authorList>
    </citation>
    <scope>NUCLEOTIDE SEQUENCE</scope>
</reference>
<proteinExistence type="predicted"/>
<organism evidence="1 2">
    <name type="scientific">Acanthoscelides obtectus</name>
    <name type="common">Bean weevil</name>
    <name type="synonym">Bruchus obtectus</name>
    <dbReference type="NCBI Taxonomy" id="200917"/>
    <lineage>
        <taxon>Eukaryota</taxon>
        <taxon>Metazoa</taxon>
        <taxon>Ecdysozoa</taxon>
        <taxon>Arthropoda</taxon>
        <taxon>Hexapoda</taxon>
        <taxon>Insecta</taxon>
        <taxon>Pterygota</taxon>
        <taxon>Neoptera</taxon>
        <taxon>Endopterygota</taxon>
        <taxon>Coleoptera</taxon>
        <taxon>Polyphaga</taxon>
        <taxon>Cucujiformia</taxon>
        <taxon>Chrysomeloidea</taxon>
        <taxon>Chrysomelidae</taxon>
        <taxon>Bruchinae</taxon>
        <taxon>Bruchini</taxon>
        <taxon>Acanthoscelides</taxon>
    </lineage>
</organism>
<evidence type="ECO:0000313" key="2">
    <source>
        <dbReference type="Proteomes" id="UP001152888"/>
    </source>
</evidence>
<keyword evidence="2" id="KW-1185">Reference proteome</keyword>
<comment type="caution">
    <text evidence="1">The sequence shown here is derived from an EMBL/GenBank/DDBJ whole genome shotgun (WGS) entry which is preliminary data.</text>
</comment>
<gene>
    <name evidence="1" type="ORF">ACAOBT_LOCUS18223</name>
</gene>
<sequence>MEQDAAKDPAWNTSSMSDFSLKPRQRTVTWQISSGHVCQFLTSTWLYPVHKELVSVIH</sequence>